<keyword evidence="2" id="KW-1133">Transmembrane helix</keyword>
<dbReference type="Proteomes" id="UP000649617">
    <property type="component" value="Unassembled WGS sequence"/>
</dbReference>
<keyword evidence="1" id="KW-0175">Coiled coil</keyword>
<keyword evidence="2" id="KW-0472">Membrane</keyword>
<organism evidence="3 4">
    <name type="scientific">Symbiodinium pilosum</name>
    <name type="common">Dinoflagellate</name>
    <dbReference type="NCBI Taxonomy" id="2952"/>
    <lineage>
        <taxon>Eukaryota</taxon>
        <taxon>Sar</taxon>
        <taxon>Alveolata</taxon>
        <taxon>Dinophyceae</taxon>
        <taxon>Suessiales</taxon>
        <taxon>Symbiodiniaceae</taxon>
        <taxon>Symbiodinium</taxon>
    </lineage>
</organism>
<sequence length="201" mass="23549">MLPILKAIPATVPFFIVVVCWFQGFLHMYYSFGLLSWWQSMMVMYRLGFLADFSRNEMRNTTALSQSGDDWETPVDIVLVLMGLSMSIIMMNILIGVLAESYNRGWEHRERLFLLERSRLVLHHFTINSAWDKCPCTCVKRRVQSEGGAHHVWFASARDPSTWGEIESQYDADVMNVHEKVTELRREIREMHEKIMDKNQV</sequence>
<evidence type="ECO:0000256" key="2">
    <source>
        <dbReference type="SAM" id="Phobius"/>
    </source>
</evidence>
<name>A0A812TV25_SYMPI</name>
<dbReference type="EMBL" id="CAJNIZ010034446">
    <property type="protein sequence ID" value="CAE7552761.1"/>
    <property type="molecule type" value="Genomic_DNA"/>
</dbReference>
<evidence type="ECO:0000313" key="4">
    <source>
        <dbReference type="Proteomes" id="UP000649617"/>
    </source>
</evidence>
<protein>
    <submittedName>
        <fullName evidence="3">FEM1B protein</fullName>
    </submittedName>
</protein>
<feature type="transmembrane region" description="Helical" evidence="2">
    <location>
        <begin position="12"/>
        <end position="32"/>
    </location>
</feature>
<comment type="caution">
    <text evidence="3">The sequence shown here is derived from an EMBL/GenBank/DDBJ whole genome shotgun (WGS) entry which is preliminary data.</text>
</comment>
<keyword evidence="2" id="KW-0812">Transmembrane</keyword>
<dbReference type="OrthoDB" id="10557558at2759"/>
<dbReference type="AlphaFoldDB" id="A0A812TV25"/>
<evidence type="ECO:0000256" key="1">
    <source>
        <dbReference type="SAM" id="Coils"/>
    </source>
</evidence>
<proteinExistence type="predicted"/>
<feature type="coiled-coil region" evidence="1">
    <location>
        <begin position="174"/>
        <end position="201"/>
    </location>
</feature>
<feature type="transmembrane region" description="Helical" evidence="2">
    <location>
        <begin position="77"/>
        <end position="99"/>
    </location>
</feature>
<reference evidence="3" key="1">
    <citation type="submission" date="2021-02" db="EMBL/GenBank/DDBJ databases">
        <authorList>
            <person name="Dougan E. K."/>
            <person name="Rhodes N."/>
            <person name="Thang M."/>
            <person name="Chan C."/>
        </authorList>
    </citation>
    <scope>NUCLEOTIDE SEQUENCE</scope>
</reference>
<keyword evidence="4" id="KW-1185">Reference proteome</keyword>
<accession>A0A812TV25</accession>
<evidence type="ECO:0000313" key="3">
    <source>
        <dbReference type="EMBL" id="CAE7552761.1"/>
    </source>
</evidence>
<gene>
    <name evidence="3" type="primary">FEM1B</name>
    <name evidence="3" type="ORF">SPIL2461_LOCUS14690</name>
</gene>